<feature type="signal peptide" evidence="1">
    <location>
        <begin position="1"/>
        <end position="27"/>
    </location>
</feature>
<organism evidence="2 3">
    <name type="scientific">Rugamonas aquatica</name>
    <dbReference type="NCBI Taxonomy" id="2743357"/>
    <lineage>
        <taxon>Bacteria</taxon>
        <taxon>Pseudomonadati</taxon>
        <taxon>Pseudomonadota</taxon>
        <taxon>Betaproteobacteria</taxon>
        <taxon>Burkholderiales</taxon>
        <taxon>Oxalobacteraceae</taxon>
        <taxon>Telluria group</taxon>
        <taxon>Rugamonas</taxon>
    </lineage>
</organism>
<protein>
    <recommendedName>
        <fullName evidence="4">DUF2946 domain-containing protein</fullName>
    </recommendedName>
</protein>
<accession>A0A6A7MWW2</accession>
<reference evidence="2 3" key="1">
    <citation type="submission" date="2019-10" db="EMBL/GenBank/DDBJ databases">
        <title>Two novel species isolated from a subtropical stream in China.</title>
        <authorList>
            <person name="Lu H."/>
        </authorList>
    </citation>
    <scope>NUCLEOTIDE SEQUENCE [LARGE SCALE GENOMIC DNA]</scope>
    <source>
        <strain evidence="2 3">FT29W</strain>
    </source>
</reference>
<name>A0A6A7MWW2_9BURK</name>
<dbReference type="Proteomes" id="UP000440498">
    <property type="component" value="Unassembled WGS sequence"/>
</dbReference>
<dbReference type="RefSeq" id="WP_328595706.1">
    <property type="nucleotide sequence ID" value="NZ_WHUG01000001.1"/>
</dbReference>
<keyword evidence="1" id="KW-0732">Signal</keyword>
<evidence type="ECO:0000313" key="3">
    <source>
        <dbReference type="Proteomes" id="UP000440498"/>
    </source>
</evidence>
<evidence type="ECO:0000313" key="2">
    <source>
        <dbReference type="EMBL" id="MQA37224.1"/>
    </source>
</evidence>
<sequence length="116" mass="12437">MNIRRNFFHVLLSLLLVFSQQMGYAHALSHTAAATGIVQAAEQADDEVSTSITKLGLDHSCAQCMAFAQIASAVDSRFHSFPLAANTSVAVAFTPVPLDCQRTICGFRSRAPPVLS</sequence>
<dbReference type="AlphaFoldDB" id="A0A6A7MWW2"/>
<evidence type="ECO:0008006" key="4">
    <source>
        <dbReference type="Google" id="ProtNLM"/>
    </source>
</evidence>
<keyword evidence="3" id="KW-1185">Reference proteome</keyword>
<dbReference type="EMBL" id="WHUG01000001">
    <property type="protein sequence ID" value="MQA37224.1"/>
    <property type="molecule type" value="Genomic_DNA"/>
</dbReference>
<comment type="caution">
    <text evidence="2">The sequence shown here is derived from an EMBL/GenBank/DDBJ whole genome shotgun (WGS) entry which is preliminary data.</text>
</comment>
<proteinExistence type="predicted"/>
<gene>
    <name evidence="2" type="ORF">GEV02_03605</name>
</gene>
<feature type="chain" id="PRO_5025511249" description="DUF2946 domain-containing protein" evidence="1">
    <location>
        <begin position="28"/>
        <end position="116"/>
    </location>
</feature>
<evidence type="ECO:0000256" key="1">
    <source>
        <dbReference type="SAM" id="SignalP"/>
    </source>
</evidence>